<dbReference type="AlphaFoldDB" id="A0A2R8CBB2"/>
<protein>
    <recommendedName>
        <fullName evidence="1">DUF1330 domain-containing protein</fullName>
    </recommendedName>
</protein>
<dbReference type="InterPro" id="IPR011008">
    <property type="entry name" value="Dimeric_a/b-barrel"/>
</dbReference>
<gene>
    <name evidence="2" type="ORF">TRM7615_03177</name>
</gene>
<evidence type="ECO:0000313" key="3">
    <source>
        <dbReference type="Proteomes" id="UP000244898"/>
    </source>
</evidence>
<sequence length="95" mass="10781">MPKAYLIAHIRVHDPEKFEEFKAMSGPAIQQYGGRVLVRNPAPDHREGDLRGLSIVIEFDDMDGARQFYESQEYTAARLVREMAAETDLMLVDGV</sequence>
<reference evidence="3" key="1">
    <citation type="submission" date="2018-03" db="EMBL/GenBank/DDBJ databases">
        <authorList>
            <person name="Rodrigo-Torres L."/>
            <person name="Arahal R. D."/>
            <person name="Lucena T."/>
        </authorList>
    </citation>
    <scope>NUCLEOTIDE SEQUENCE [LARGE SCALE GENOMIC DNA]</scope>
    <source>
        <strain evidence="3">CECT 7615</strain>
    </source>
</reference>
<dbReference type="RefSeq" id="WP_108789233.1">
    <property type="nucleotide sequence ID" value="NZ_ONZG01000008.1"/>
</dbReference>
<dbReference type="Pfam" id="PF07045">
    <property type="entry name" value="DUF1330"/>
    <property type="match status" value="1"/>
</dbReference>
<feature type="domain" description="DUF1330" evidence="1">
    <location>
        <begin position="3"/>
        <end position="95"/>
    </location>
</feature>
<name>A0A2R8CBB2_9RHOB</name>
<keyword evidence="3" id="KW-1185">Reference proteome</keyword>
<dbReference type="OrthoDB" id="9806380at2"/>
<evidence type="ECO:0000259" key="1">
    <source>
        <dbReference type="Pfam" id="PF07045"/>
    </source>
</evidence>
<dbReference type="PANTHER" id="PTHR41521:SF4">
    <property type="entry name" value="BLR0684 PROTEIN"/>
    <property type="match status" value="1"/>
</dbReference>
<dbReference type="Proteomes" id="UP000244898">
    <property type="component" value="Unassembled WGS sequence"/>
</dbReference>
<dbReference type="PANTHER" id="PTHR41521">
    <property type="match status" value="1"/>
</dbReference>
<dbReference type="SUPFAM" id="SSF54909">
    <property type="entry name" value="Dimeric alpha+beta barrel"/>
    <property type="match status" value="1"/>
</dbReference>
<proteinExistence type="predicted"/>
<dbReference type="Gene3D" id="3.30.70.100">
    <property type="match status" value="1"/>
</dbReference>
<dbReference type="InterPro" id="IPR010753">
    <property type="entry name" value="DUF1330"/>
</dbReference>
<accession>A0A2R8CBB2</accession>
<evidence type="ECO:0000313" key="2">
    <source>
        <dbReference type="EMBL" id="SPJ29656.1"/>
    </source>
</evidence>
<organism evidence="2 3">
    <name type="scientific">Falsiruegeria mediterranea M17</name>
    <dbReference type="NCBI Taxonomy" id="1200281"/>
    <lineage>
        <taxon>Bacteria</taxon>
        <taxon>Pseudomonadati</taxon>
        <taxon>Pseudomonadota</taxon>
        <taxon>Alphaproteobacteria</taxon>
        <taxon>Rhodobacterales</taxon>
        <taxon>Roseobacteraceae</taxon>
        <taxon>Falsiruegeria</taxon>
    </lineage>
</organism>
<dbReference type="EMBL" id="ONZG01000008">
    <property type="protein sequence ID" value="SPJ29656.1"/>
    <property type="molecule type" value="Genomic_DNA"/>
</dbReference>